<gene>
    <name evidence="4" type="ORF">PO878_17905</name>
</gene>
<dbReference type="CDD" id="cd00060">
    <property type="entry name" value="FHA"/>
    <property type="match status" value="1"/>
</dbReference>
<sequence>MNLADARLAPSPGADGLVTRTGGAVLFVAGRTPVTEVARLVEAVESAADAPAPGRQLARAMATLVGSDSGALPGFALVATSTGGIYVKAYGPVEVRVQGEGGEEVISAVGSFTGFDRELTGTFHTIVAHRAGEPVPVPAFDVDVRAGTTPGTGFALTTLTGPVDAPAAEVPASAPEAAPEPDPAATEPPAAPVADGVPLDPPTQAWTPEEEAAATAAAEERAAAPPPVADGPEVEAAAPPVAEPPTAPPVDEPPAAPPVAEEPPTAPPVAEPPAAPPATEPPPSAPPAVEAPVSAAPPSAEPPGFAAPPSAEPPGFAPPSAEAAAPHPAEPPAFSPPADEPAPEPPPYEAATMPPTALPDFESHLLGALDDDEVDAREPLPVELDPGEVRAPDQDDAQEVIVQGVLCSRGHFNDPRSRFCSSCGISMVQNTQVLTPGPRPPLGVLVFEDGATFSLSQDYVVGRQPEVSEAVQQGLALPIPVDDPERSISRAHAELRLVDWEVHLINLSATNGSFVWDETQQQWVPIPTGQSVVLSAGMRVALGRRSAVFESSLVR</sequence>
<name>A0AAE9Y4Y7_9ACTN</name>
<dbReference type="Proteomes" id="UP001216390">
    <property type="component" value="Chromosome"/>
</dbReference>
<keyword evidence="1" id="KW-0597">Phosphoprotein</keyword>
<evidence type="ECO:0000256" key="2">
    <source>
        <dbReference type="SAM" id="MobiDB-lite"/>
    </source>
</evidence>
<feature type="compositionally biased region" description="Low complexity" evidence="2">
    <location>
        <begin position="202"/>
        <end position="217"/>
    </location>
</feature>
<feature type="compositionally biased region" description="Low complexity" evidence="2">
    <location>
        <begin position="318"/>
        <end position="327"/>
    </location>
</feature>
<feature type="region of interest" description="Disordered" evidence="2">
    <location>
        <begin position="165"/>
        <end position="361"/>
    </location>
</feature>
<dbReference type="AlphaFoldDB" id="A0AAE9Y4Y7"/>
<organism evidence="4 5">
    <name type="scientific">Iamia majanohamensis</name>
    <dbReference type="NCBI Taxonomy" id="467976"/>
    <lineage>
        <taxon>Bacteria</taxon>
        <taxon>Bacillati</taxon>
        <taxon>Actinomycetota</taxon>
        <taxon>Acidimicrobiia</taxon>
        <taxon>Acidimicrobiales</taxon>
        <taxon>Iamiaceae</taxon>
        <taxon>Iamia</taxon>
    </lineage>
</organism>
<accession>A0AAE9Y4Y7</accession>
<dbReference type="InterPro" id="IPR000253">
    <property type="entry name" value="FHA_dom"/>
</dbReference>
<dbReference type="EMBL" id="CP116942">
    <property type="protein sequence ID" value="WCO66375.1"/>
    <property type="molecule type" value="Genomic_DNA"/>
</dbReference>
<dbReference type="PROSITE" id="PS50006">
    <property type="entry name" value="FHA_DOMAIN"/>
    <property type="match status" value="1"/>
</dbReference>
<evidence type="ECO:0000256" key="1">
    <source>
        <dbReference type="ARBA" id="ARBA00022553"/>
    </source>
</evidence>
<feature type="compositionally biased region" description="Pro residues" evidence="2">
    <location>
        <begin position="328"/>
        <end position="348"/>
    </location>
</feature>
<protein>
    <submittedName>
        <fullName evidence="4">FHA domain-containing protein</fullName>
    </submittedName>
</protein>
<evidence type="ECO:0000313" key="4">
    <source>
        <dbReference type="EMBL" id="WCO66375.1"/>
    </source>
</evidence>
<evidence type="ECO:0000313" key="5">
    <source>
        <dbReference type="Proteomes" id="UP001216390"/>
    </source>
</evidence>
<feature type="compositionally biased region" description="Low complexity" evidence="2">
    <location>
        <begin position="165"/>
        <end position="195"/>
    </location>
</feature>
<dbReference type="InterPro" id="IPR008984">
    <property type="entry name" value="SMAD_FHA_dom_sf"/>
</dbReference>
<dbReference type="KEGG" id="ima:PO878_17905"/>
<proteinExistence type="predicted"/>
<feature type="compositionally biased region" description="Pro residues" evidence="2">
    <location>
        <begin position="241"/>
        <end position="286"/>
    </location>
</feature>
<evidence type="ECO:0000259" key="3">
    <source>
        <dbReference type="PROSITE" id="PS50006"/>
    </source>
</evidence>
<dbReference type="RefSeq" id="WP_272735898.1">
    <property type="nucleotide sequence ID" value="NZ_CP116942.1"/>
</dbReference>
<dbReference type="Gene3D" id="2.60.200.20">
    <property type="match status" value="1"/>
</dbReference>
<dbReference type="SUPFAM" id="SSF49879">
    <property type="entry name" value="SMAD/FHA domain"/>
    <property type="match status" value="1"/>
</dbReference>
<feature type="compositionally biased region" description="Low complexity" evidence="2">
    <location>
        <begin position="287"/>
        <end position="309"/>
    </location>
</feature>
<keyword evidence="5" id="KW-1185">Reference proteome</keyword>
<reference evidence="4" key="1">
    <citation type="submission" date="2023-01" db="EMBL/GenBank/DDBJ databases">
        <title>The diversity of Class Acidimicrobiia in South China Sea sediment environments and the proposal of Iamia marina sp. nov., a novel species of the genus Iamia.</title>
        <authorList>
            <person name="He Y."/>
            <person name="Tian X."/>
        </authorList>
    </citation>
    <scope>NUCLEOTIDE SEQUENCE</scope>
    <source>
        <strain evidence="4">DSM 19957</strain>
    </source>
</reference>
<dbReference type="Pfam" id="PF00498">
    <property type="entry name" value="FHA"/>
    <property type="match status" value="1"/>
</dbReference>
<feature type="compositionally biased region" description="Low complexity" evidence="2">
    <location>
        <begin position="230"/>
        <end position="240"/>
    </location>
</feature>
<feature type="domain" description="FHA" evidence="3">
    <location>
        <begin position="459"/>
        <end position="515"/>
    </location>
</feature>